<evidence type="ECO:0000313" key="1">
    <source>
        <dbReference type="EMBL" id="OWY91390.1"/>
    </source>
</evidence>
<reference evidence="2" key="1">
    <citation type="submission" date="2017-03" db="EMBL/GenBank/DDBJ databases">
        <title>Phytopthora megakarya and P. palmivora, two closely related causual agents of cacao black pod achieved similar genome size and gene model numbers by different mechanisms.</title>
        <authorList>
            <person name="Ali S."/>
            <person name="Shao J."/>
            <person name="Larry D.J."/>
            <person name="Kronmiller B."/>
            <person name="Shen D."/>
            <person name="Strem M.D."/>
            <person name="Melnick R.L."/>
            <person name="Guiltinan M.J."/>
            <person name="Tyler B.M."/>
            <person name="Meinhardt L.W."/>
            <person name="Bailey B.A."/>
        </authorList>
    </citation>
    <scope>NUCLEOTIDE SEQUENCE [LARGE SCALE GENOMIC DNA]</scope>
    <source>
        <strain evidence="2">zdho120</strain>
    </source>
</reference>
<dbReference type="AlphaFoldDB" id="A0A225UEQ2"/>
<organism evidence="1 2">
    <name type="scientific">Phytophthora megakarya</name>
    <dbReference type="NCBI Taxonomy" id="4795"/>
    <lineage>
        <taxon>Eukaryota</taxon>
        <taxon>Sar</taxon>
        <taxon>Stramenopiles</taxon>
        <taxon>Oomycota</taxon>
        <taxon>Peronosporomycetes</taxon>
        <taxon>Peronosporales</taxon>
        <taxon>Peronosporaceae</taxon>
        <taxon>Phytophthora</taxon>
    </lineage>
</organism>
<comment type="caution">
    <text evidence="1">The sequence shown here is derived from an EMBL/GenBank/DDBJ whole genome shotgun (WGS) entry which is preliminary data.</text>
</comment>
<sequence>MSVDLQPGESRGYWRQQDPDLWFKPTDHEVTLEIQRPSKIAEYRRSTTMDLLPGESRGYLNIILQITGKTHNEKAILLLDTGAEVSIVGCYIDSSQIQDCVGIGDNVYQTEGNPRIKVTLAGSLVYFYDIWVGDLTG</sequence>
<protein>
    <recommendedName>
        <fullName evidence="3">Peptidase A2 domain-containing protein</fullName>
    </recommendedName>
</protein>
<dbReference type="EMBL" id="NBNE01020359">
    <property type="protein sequence ID" value="OWY91390.1"/>
    <property type="molecule type" value="Genomic_DNA"/>
</dbReference>
<proteinExistence type="predicted"/>
<evidence type="ECO:0008006" key="3">
    <source>
        <dbReference type="Google" id="ProtNLM"/>
    </source>
</evidence>
<accession>A0A225UEQ2</accession>
<dbReference type="OrthoDB" id="117285at2759"/>
<name>A0A225UEQ2_9STRA</name>
<gene>
    <name evidence="1" type="ORF">PHMEG_00040050</name>
</gene>
<dbReference type="Proteomes" id="UP000198211">
    <property type="component" value="Unassembled WGS sequence"/>
</dbReference>
<evidence type="ECO:0000313" key="2">
    <source>
        <dbReference type="Proteomes" id="UP000198211"/>
    </source>
</evidence>
<keyword evidence="2" id="KW-1185">Reference proteome</keyword>